<evidence type="ECO:0000256" key="1">
    <source>
        <dbReference type="SAM" id="Phobius"/>
    </source>
</evidence>
<evidence type="ECO:0008006" key="4">
    <source>
        <dbReference type="Google" id="ProtNLM"/>
    </source>
</evidence>
<evidence type="ECO:0000313" key="2">
    <source>
        <dbReference type="EMBL" id="NVD26602.1"/>
    </source>
</evidence>
<feature type="transmembrane region" description="Helical" evidence="1">
    <location>
        <begin position="58"/>
        <end position="81"/>
    </location>
</feature>
<keyword evidence="1" id="KW-0472">Membrane</keyword>
<feature type="transmembrane region" description="Helical" evidence="1">
    <location>
        <begin position="20"/>
        <end position="38"/>
    </location>
</feature>
<evidence type="ECO:0000313" key="3">
    <source>
        <dbReference type="Proteomes" id="UP000652427"/>
    </source>
</evidence>
<keyword evidence="1" id="KW-0812">Transmembrane</keyword>
<name>A0ABX2MYS7_9SPHN</name>
<dbReference type="EMBL" id="JABWMH010000001">
    <property type="protein sequence ID" value="NVD26602.1"/>
    <property type="molecule type" value="Genomic_DNA"/>
</dbReference>
<gene>
    <name evidence="2" type="ORF">HUO14_01635</name>
</gene>
<accession>A0ABX2MYS7</accession>
<sequence>MATSAAARPISMEAFVEKQARGDAVVNIVLAGGINYWLTRDLAFVPAVLPLGDDAPNLGGTLIAIAVLMSILLTLIVYAITVSQRKSGKISPGLPADTRAGFAPFVLALKHLAMTLIPAFLIGMVLQGAAPETRMSPLLFTLIVTIVAAVLAYFMSKNTTRATLEL</sequence>
<proteinExistence type="predicted"/>
<keyword evidence="1" id="KW-1133">Transmembrane helix</keyword>
<organism evidence="2 3">
    <name type="scientific">Parasphingorhabdus flavimaris</name>
    <dbReference type="NCBI Taxonomy" id="266812"/>
    <lineage>
        <taxon>Bacteria</taxon>
        <taxon>Pseudomonadati</taxon>
        <taxon>Pseudomonadota</taxon>
        <taxon>Alphaproteobacteria</taxon>
        <taxon>Sphingomonadales</taxon>
        <taxon>Sphingomonadaceae</taxon>
        <taxon>Parasphingorhabdus</taxon>
    </lineage>
</organism>
<dbReference type="Proteomes" id="UP000652427">
    <property type="component" value="Unassembled WGS sequence"/>
</dbReference>
<feature type="transmembrane region" description="Helical" evidence="1">
    <location>
        <begin position="102"/>
        <end position="126"/>
    </location>
</feature>
<comment type="caution">
    <text evidence="2">The sequence shown here is derived from an EMBL/GenBank/DDBJ whole genome shotgun (WGS) entry which is preliminary data.</text>
</comment>
<reference evidence="2 3" key="1">
    <citation type="submission" date="2020-06" db="EMBL/GenBank/DDBJ databases">
        <authorList>
            <person name="Kim S.-J."/>
            <person name="Park S.-J."/>
        </authorList>
    </citation>
    <scope>NUCLEOTIDE SEQUENCE [LARGE SCALE GENOMIC DNA]</scope>
    <source>
        <strain evidence="2 3">SW-151</strain>
    </source>
</reference>
<dbReference type="RefSeq" id="WP_176278138.1">
    <property type="nucleotide sequence ID" value="NZ_JABWMH010000001.1"/>
</dbReference>
<feature type="transmembrane region" description="Helical" evidence="1">
    <location>
        <begin position="138"/>
        <end position="156"/>
    </location>
</feature>
<protein>
    <recommendedName>
        <fullName evidence="4">DUF2975 domain-containing protein</fullName>
    </recommendedName>
</protein>
<keyword evidence="3" id="KW-1185">Reference proteome</keyword>